<protein>
    <submittedName>
        <fullName evidence="1">14482_t:CDS:1</fullName>
    </submittedName>
</protein>
<organism evidence="1 2">
    <name type="scientific">Racocetra persica</name>
    <dbReference type="NCBI Taxonomy" id="160502"/>
    <lineage>
        <taxon>Eukaryota</taxon>
        <taxon>Fungi</taxon>
        <taxon>Fungi incertae sedis</taxon>
        <taxon>Mucoromycota</taxon>
        <taxon>Glomeromycotina</taxon>
        <taxon>Glomeromycetes</taxon>
        <taxon>Diversisporales</taxon>
        <taxon>Gigasporaceae</taxon>
        <taxon>Racocetra</taxon>
    </lineage>
</organism>
<comment type="caution">
    <text evidence="1">The sequence shown here is derived from an EMBL/GenBank/DDBJ whole genome shotgun (WGS) entry which is preliminary data.</text>
</comment>
<evidence type="ECO:0000313" key="1">
    <source>
        <dbReference type="EMBL" id="CAG8752554.1"/>
    </source>
</evidence>
<proteinExistence type="predicted"/>
<reference evidence="1" key="1">
    <citation type="submission" date="2021-06" db="EMBL/GenBank/DDBJ databases">
        <authorList>
            <person name="Kallberg Y."/>
            <person name="Tangrot J."/>
            <person name="Rosling A."/>
        </authorList>
    </citation>
    <scope>NUCLEOTIDE SEQUENCE</scope>
    <source>
        <strain evidence="1">MA461A</strain>
    </source>
</reference>
<dbReference type="EMBL" id="CAJVQC010032937">
    <property type="protein sequence ID" value="CAG8752554.1"/>
    <property type="molecule type" value="Genomic_DNA"/>
</dbReference>
<dbReference type="Proteomes" id="UP000789920">
    <property type="component" value="Unassembled WGS sequence"/>
</dbReference>
<keyword evidence="2" id="KW-1185">Reference proteome</keyword>
<gene>
    <name evidence="1" type="ORF">RPERSI_LOCUS14347</name>
</gene>
<sequence>MESKYKEIQENLGKDPNYLVKKNCEDYLQTNFSHFFAKNQAKLSRFLEEIVKTFSEKFHDDSDWFLLGGTYGDSELKKMVDKGIRLTAEQRECVNFPLSHQVLIVNAGPGTGKTEIIKERMRFIVEQNLNQQQLALVLTFNKNISVEIWRKLKLIISKNVTLLQKNNQFLKRSNFSPHQVMNRTFHSLCYLIFNEEQEKISEVRSVLEKSGRLDLYEPIKEFFISDQRKRFWLFFDDVVENVTNFLKKDEEKKKRWQVFNHILVDESQDLNEEQLRMIKQLCLPHTTLTFV</sequence>
<accession>A0ACA9QIJ1</accession>
<feature type="non-terminal residue" evidence="1">
    <location>
        <position position="291"/>
    </location>
</feature>
<name>A0ACA9QIJ1_9GLOM</name>
<evidence type="ECO:0000313" key="2">
    <source>
        <dbReference type="Proteomes" id="UP000789920"/>
    </source>
</evidence>